<dbReference type="InterPro" id="IPR038586">
    <property type="entry name" value="Tctex-1-like_sf"/>
</dbReference>
<proteinExistence type="inferred from homology"/>
<dbReference type="EMBL" id="NEDP02004651">
    <property type="protein sequence ID" value="OWF44932.1"/>
    <property type="molecule type" value="Genomic_DNA"/>
</dbReference>
<dbReference type="STRING" id="6573.A0A210Q859"/>
<gene>
    <name evidence="3" type="ORF">KP79_PYT16504</name>
</gene>
<dbReference type="InterPro" id="IPR005334">
    <property type="entry name" value="Tctex-1-like"/>
</dbReference>
<dbReference type="AlphaFoldDB" id="A0A210Q859"/>
<feature type="region of interest" description="Disordered" evidence="2">
    <location>
        <begin position="1"/>
        <end position="63"/>
    </location>
</feature>
<name>A0A210Q859_MIZYE</name>
<dbReference type="GO" id="GO:0005737">
    <property type="term" value="C:cytoplasm"/>
    <property type="evidence" value="ECO:0007669"/>
    <property type="project" value="TreeGrafter"/>
</dbReference>
<dbReference type="GO" id="GO:0007018">
    <property type="term" value="P:microtubule-based movement"/>
    <property type="evidence" value="ECO:0007669"/>
    <property type="project" value="TreeGrafter"/>
</dbReference>
<sequence>MSAEKQLTMQALMDHDRVQPKFKATKGPATHTSSIKDKKEEGEERRPRLTSTSESQKSVQTPKPTGMNFFKLVAATRAWQRLAKKKAAQNAIAKPAIQYENTYRLEPTDGAKFIPSKVENVIKDILEARLRDFKYRAMFVKNLTTDLSNVINQRVKALGFPRYKFVCNVVIMENKHQGVEVASRCVWNPSTDNFATHTYRNATTIATAHVYGVYFE</sequence>
<dbReference type="GO" id="GO:0005868">
    <property type="term" value="C:cytoplasmic dynein complex"/>
    <property type="evidence" value="ECO:0007669"/>
    <property type="project" value="TreeGrafter"/>
</dbReference>
<reference evidence="3 4" key="1">
    <citation type="journal article" date="2017" name="Nat. Ecol. Evol.">
        <title>Scallop genome provides insights into evolution of bilaterian karyotype and development.</title>
        <authorList>
            <person name="Wang S."/>
            <person name="Zhang J."/>
            <person name="Jiao W."/>
            <person name="Li J."/>
            <person name="Xun X."/>
            <person name="Sun Y."/>
            <person name="Guo X."/>
            <person name="Huan P."/>
            <person name="Dong B."/>
            <person name="Zhang L."/>
            <person name="Hu X."/>
            <person name="Sun X."/>
            <person name="Wang J."/>
            <person name="Zhao C."/>
            <person name="Wang Y."/>
            <person name="Wang D."/>
            <person name="Huang X."/>
            <person name="Wang R."/>
            <person name="Lv J."/>
            <person name="Li Y."/>
            <person name="Zhang Z."/>
            <person name="Liu B."/>
            <person name="Lu W."/>
            <person name="Hui Y."/>
            <person name="Liang J."/>
            <person name="Zhou Z."/>
            <person name="Hou R."/>
            <person name="Li X."/>
            <person name="Liu Y."/>
            <person name="Li H."/>
            <person name="Ning X."/>
            <person name="Lin Y."/>
            <person name="Zhao L."/>
            <person name="Xing Q."/>
            <person name="Dou J."/>
            <person name="Li Y."/>
            <person name="Mao J."/>
            <person name="Guo H."/>
            <person name="Dou H."/>
            <person name="Li T."/>
            <person name="Mu C."/>
            <person name="Jiang W."/>
            <person name="Fu Q."/>
            <person name="Fu X."/>
            <person name="Miao Y."/>
            <person name="Liu J."/>
            <person name="Yu Q."/>
            <person name="Li R."/>
            <person name="Liao H."/>
            <person name="Li X."/>
            <person name="Kong Y."/>
            <person name="Jiang Z."/>
            <person name="Chourrout D."/>
            <person name="Li R."/>
            <person name="Bao Z."/>
        </authorList>
    </citation>
    <scope>NUCLEOTIDE SEQUENCE [LARGE SCALE GENOMIC DNA]</scope>
    <source>
        <strain evidence="3 4">PY_sf001</strain>
    </source>
</reference>
<dbReference type="Pfam" id="PF03645">
    <property type="entry name" value="Tctex-1"/>
    <property type="match status" value="1"/>
</dbReference>
<dbReference type="PANTHER" id="PTHR21255">
    <property type="entry name" value="T-COMPLEX-ASSOCIATED-TESTIS-EXPRESSED 1/ DYNEIN LIGHT CHAIN"/>
    <property type="match status" value="1"/>
</dbReference>
<dbReference type="GO" id="GO:0045505">
    <property type="term" value="F:dynein intermediate chain binding"/>
    <property type="evidence" value="ECO:0007669"/>
    <property type="project" value="TreeGrafter"/>
</dbReference>
<feature type="compositionally biased region" description="Basic and acidic residues" evidence="2">
    <location>
        <begin position="34"/>
        <end position="47"/>
    </location>
</feature>
<keyword evidence="4" id="KW-1185">Reference proteome</keyword>
<dbReference type="CDD" id="cd21451">
    <property type="entry name" value="DLC-like_TCTEX1D"/>
    <property type="match status" value="1"/>
</dbReference>
<evidence type="ECO:0000256" key="1">
    <source>
        <dbReference type="ARBA" id="ARBA00005361"/>
    </source>
</evidence>
<protein>
    <submittedName>
        <fullName evidence="3">Tctex1 domain-containing protein 1-B</fullName>
    </submittedName>
</protein>
<organism evidence="3 4">
    <name type="scientific">Mizuhopecten yessoensis</name>
    <name type="common">Japanese scallop</name>
    <name type="synonym">Patinopecten yessoensis</name>
    <dbReference type="NCBI Taxonomy" id="6573"/>
    <lineage>
        <taxon>Eukaryota</taxon>
        <taxon>Metazoa</taxon>
        <taxon>Spiralia</taxon>
        <taxon>Lophotrochozoa</taxon>
        <taxon>Mollusca</taxon>
        <taxon>Bivalvia</taxon>
        <taxon>Autobranchia</taxon>
        <taxon>Pteriomorphia</taxon>
        <taxon>Pectinida</taxon>
        <taxon>Pectinoidea</taxon>
        <taxon>Pectinidae</taxon>
        <taxon>Mizuhopecten</taxon>
    </lineage>
</organism>
<dbReference type="Gene3D" id="3.30.1140.40">
    <property type="entry name" value="Tctex-1"/>
    <property type="match status" value="1"/>
</dbReference>
<accession>A0A210Q859</accession>
<evidence type="ECO:0000313" key="3">
    <source>
        <dbReference type="EMBL" id="OWF44932.1"/>
    </source>
</evidence>
<evidence type="ECO:0000256" key="2">
    <source>
        <dbReference type="SAM" id="MobiDB-lite"/>
    </source>
</evidence>
<comment type="similarity">
    <text evidence="1">Belongs to the dynein light chain Tctex-type family.</text>
</comment>
<evidence type="ECO:0000313" key="4">
    <source>
        <dbReference type="Proteomes" id="UP000242188"/>
    </source>
</evidence>
<feature type="compositionally biased region" description="Polar residues" evidence="2">
    <location>
        <begin position="49"/>
        <end position="63"/>
    </location>
</feature>
<dbReference type="Proteomes" id="UP000242188">
    <property type="component" value="Unassembled WGS sequence"/>
</dbReference>
<dbReference type="OrthoDB" id="10260741at2759"/>
<comment type="caution">
    <text evidence="3">The sequence shown here is derived from an EMBL/GenBank/DDBJ whole genome shotgun (WGS) entry which is preliminary data.</text>
</comment>
<dbReference type="PANTHER" id="PTHR21255:SF65">
    <property type="entry name" value="TCTEX1 DOMAIN-CONTAINING PROTEIN 2"/>
    <property type="match status" value="1"/>
</dbReference>